<organism evidence="1 2">
    <name type="scientific">Plantactinospora sonchi</name>
    <dbReference type="NCBI Taxonomy" id="1544735"/>
    <lineage>
        <taxon>Bacteria</taxon>
        <taxon>Bacillati</taxon>
        <taxon>Actinomycetota</taxon>
        <taxon>Actinomycetes</taxon>
        <taxon>Micromonosporales</taxon>
        <taxon>Micromonosporaceae</taxon>
        <taxon>Plantactinospora</taxon>
    </lineage>
</organism>
<reference evidence="1 2" key="1">
    <citation type="submission" date="2024-01" db="EMBL/GenBank/DDBJ databases">
        <title>Genome insights into Plantactinospora sonchi sp. nov.</title>
        <authorList>
            <person name="Wang L."/>
        </authorList>
    </citation>
    <scope>NUCLEOTIDE SEQUENCE [LARGE SCALE GENOMIC DNA]</scope>
    <source>
        <strain evidence="1 2">NEAU-QY2</strain>
    </source>
</reference>
<sequence length="155" mass="17691">MVAERHPALARLDVLVGRWTVRPQVDGVGPAWTEFAWQPGGLFLTQVTDVDEIPDGTPRQWRENAPFPMWSLIGLDDATSEFTMLYADARGVHRVYRMTFADGRWRIWREAPGFNQRFTGTLSADGNTIDARWEMSKDGVTWDLDFALSYTRQPG</sequence>
<name>A0ABU7RYH3_9ACTN</name>
<proteinExistence type="predicted"/>
<accession>A0ABU7RYH3</accession>
<evidence type="ECO:0000313" key="2">
    <source>
        <dbReference type="Proteomes" id="UP001332243"/>
    </source>
</evidence>
<dbReference type="Proteomes" id="UP001332243">
    <property type="component" value="Unassembled WGS sequence"/>
</dbReference>
<keyword evidence="2" id="KW-1185">Reference proteome</keyword>
<gene>
    <name evidence="1" type="ORF">V1633_23985</name>
</gene>
<dbReference type="RefSeq" id="WP_331216633.1">
    <property type="nucleotide sequence ID" value="NZ_JAZGQK010000021.1"/>
</dbReference>
<evidence type="ECO:0008006" key="3">
    <source>
        <dbReference type="Google" id="ProtNLM"/>
    </source>
</evidence>
<dbReference type="EMBL" id="JAZGQK010000021">
    <property type="protein sequence ID" value="MEE6261550.1"/>
    <property type="molecule type" value="Genomic_DNA"/>
</dbReference>
<comment type="caution">
    <text evidence="1">The sequence shown here is derived from an EMBL/GenBank/DDBJ whole genome shotgun (WGS) entry which is preliminary data.</text>
</comment>
<evidence type="ECO:0000313" key="1">
    <source>
        <dbReference type="EMBL" id="MEE6261550.1"/>
    </source>
</evidence>
<protein>
    <recommendedName>
        <fullName evidence="3">DUF1579 domain-containing protein</fullName>
    </recommendedName>
</protein>